<sequence length="330" mass="35776">MSATLAFTAEELALVRFSVSPMWEVITSFRVLSRPGRYPVHGPWFDQVRPRLAGAGLLTGRLASLFHAESYIPDFLSPVPVVAAPTLAEELAAIRSTSPDHLSADLDYYAGLIADRPRPPFVDRLRTHTESAFCELSAEIEQYFEIALAPYWARIRTLLDADVYHRARQVAEHGAARLFNELHPDVSWNSGTLRMLHRQRVLCRDDNAPGLILVPSAFAWNKILTRAATGDVPQLCYGARGVGTVFARRAPEPSEAVAAVIGRSRALLLAELEAPASTTELAARTGMSAGGVSEHLTALRGAGMVSAHRAGRSVLYARTSVADSLLAAAV</sequence>
<evidence type="ECO:0000256" key="1">
    <source>
        <dbReference type="ARBA" id="ARBA00023015"/>
    </source>
</evidence>
<dbReference type="PANTHER" id="PTHR43132">
    <property type="entry name" value="ARSENICAL RESISTANCE OPERON REPRESSOR ARSR-RELATED"/>
    <property type="match status" value="1"/>
</dbReference>
<feature type="domain" description="HTH arsR-type" evidence="4">
    <location>
        <begin position="245"/>
        <end position="330"/>
    </location>
</feature>
<dbReference type="Pfam" id="PF01022">
    <property type="entry name" value="HTH_5"/>
    <property type="match status" value="1"/>
</dbReference>
<dbReference type="SMART" id="SM00418">
    <property type="entry name" value="HTH_ARSR"/>
    <property type="match status" value="1"/>
</dbReference>
<evidence type="ECO:0000313" key="6">
    <source>
        <dbReference type="Proteomes" id="UP001500751"/>
    </source>
</evidence>
<dbReference type="PANTHER" id="PTHR43132:SF6">
    <property type="entry name" value="HTH-TYPE TRANSCRIPTIONAL REPRESSOR CZRA"/>
    <property type="match status" value="1"/>
</dbReference>
<keyword evidence="3" id="KW-0804">Transcription</keyword>
<dbReference type="CDD" id="cd00090">
    <property type="entry name" value="HTH_ARSR"/>
    <property type="match status" value="1"/>
</dbReference>
<evidence type="ECO:0000256" key="2">
    <source>
        <dbReference type="ARBA" id="ARBA00023125"/>
    </source>
</evidence>
<dbReference type="SUPFAM" id="SSF46785">
    <property type="entry name" value="Winged helix' DNA-binding domain"/>
    <property type="match status" value="1"/>
</dbReference>
<dbReference type="InterPro" id="IPR036390">
    <property type="entry name" value="WH_DNA-bd_sf"/>
</dbReference>
<accession>A0ABN2TMA6</accession>
<keyword evidence="2" id="KW-0238">DNA-binding</keyword>
<reference evidence="6" key="1">
    <citation type="journal article" date="2019" name="Int. J. Syst. Evol. Microbiol.">
        <title>The Global Catalogue of Microorganisms (GCM) 10K type strain sequencing project: providing services to taxonomists for standard genome sequencing and annotation.</title>
        <authorList>
            <consortium name="The Broad Institute Genomics Platform"/>
            <consortium name="The Broad Institute Genome Sequencing Center for Infectious Disease"/>
            <person name="Wu L."/>
            <person name="Ma J."/>
        </authorList>
    </citation>
    <scope>NUCLEOTIDE SEQUENCE [LARGE SCALE GENOMIC DNA]</scope>
    <source>
        <strain evidence="6">JCM 16014</strain>
    </source>
</reference>
<dbReference type="Proteomes" id="UP001500751">
    <property type="component" value="Unassembled WGS sequence"/>
</dbReference>
<comment type="caution">
    <text evidence="5">The sequence shown here is derived from an EMBL/GenBank/DDBJ whole genome shotgun (WGS) entry which is preliminary data.</text>
</comment>
<dbReference type="InterPro" id="IPR001845">
    <property type="entry name" value="HTH_ArsR_DNA-bd_dom"/>
</dbReference>
<dbReference type="InterPro" id="IPR036388">
    <property type="entry name" value="WH-like_DNA-bd_sf"/>
</dbReference>
<proteinExistence type="predicted"/>
<dbReference type="PROSITE" id="PS50987">
    <property type="entry name" value="HTH_ARSR_2"/>
    <property type="match status" value="1"/>
</dbReference>
<keyword evidence="1" id="KW-0805">Transcription regulation</keyword>
<protein>
    <submittedName>
        <fullName evidence="5">DUF5937 family protein</fullName>
    </submittedName>
</protein>
<evidence type="ECO:0000313" key="5">
    <source>
        <dbReference type="EMBL" id="GAA2012401.1"/>
    </source>
</evidence>
<dbReference type="RefSeq" id="WP_344663669.1">
    <property type="nucleotide sequence ID" value="NZ_BAAAQN010000002.1"/>
</dbReference>
<name>A0ABN2TMA6_9ACTN</name>
<evidence type="ECO:0000256" key="3">
    <source>
        <dbReference type="ARBA" id="ARBA00023163"/>
    </source>
</evidence>
<organism evidence="5 6">
    <name type="scientific">Catenulispora yoronensis</name>
    <dbReference type="NCBI Taxonomy" id="450799"/>
    <lineage>
        <taxon>Bacteria</taxon>
        <taxon>Bacillati</taxon>
        <taxon>Actinomycetota</taxon>
        <taxon>Actinomycetes</taxon>
        <taxon>Catenulisporales</taxon>
        <taxon>Catenulisporaceae</taxon>
        <taxon>Catenulispora</taxon>
    </lineage>
</organism>
<dbReference type="EMBL" id="BAAAQN010000002">
    <property type="protein sequence ID" value="GAA2012401.1"/>
    <property type="molecule type" value="Genomic_DNA"/>
</dbReference>
<gene>
    <name evidence="5" type="ORF">GCM10009839_03480</name>
</gene>
<keyword evidence="6" id="KW-1185">Reference proteome</keyword>
<dbReference type="InterPro" id="IPR011991">
    <property type="entry name" value="ArsR-like_HTH"/>
</dbReference>
<evidence type="ECO:0000259" key="4">
    <source>
        <dbReference type="PROSITE" id="PS50987"/>
    </source>
</evidence>
<dbReference type="Gene3D" id="1.10.10.10">
    <property type="entry name" value="Winged helix-like DNA-binding domain superfamily/Winged helix DNA-binding domain"/>
    <property type="match status" value="1"/>
</dbReference>
<dbReference type="InterPro" id="IPR051011">
    <property type="entry name" value="Metal_resp_trans_reg"/>
</dbReference>